<sequence length="212" mass="24421">MLHLLKKDFILLKWRLISCFFVCIFFMVIVMIKWDFLEMASVIVTTSFFCYFCLTSLFEKVEKNAGDELLIALPYKRNEIVYGKFLSPLIWVSMYYIIAIIIYIIIKIMNDGTISFIGTGIGIIICSTCISVITPIFVKYDYVKATNFCMMFVLAIGVVYVLVLKFSKNLDWILKVISNYSISNDIILSTVGVVFLALSVVITKQIYLKKEF</sequence>
<dbReference type="Pfam" id="PF13346">
    <property type="entry name" value="ABC2_membrane_5"/>
    <property type="match status" value="1"/>
</dbReference>
<protein>
    <submittedName>
        <fullName evidence="2">ABC-2 family transporter protein</fullName>
    </submittedName>
</protein>
<feature type="transmembrane region" description="Helical" evidence="1">
    <location>
        <begin position="85"/>
        <end position="106"/>
    </location>
</feature>
<gene>
    <name evidence="2" type="ORF">SAMN05421659_104246</name>
</gene>
<dbReference type="RefSeq" id="WP_092452126.1">
    <property type="nucleotide sequence ID" value="NZ_FOJI01000004.1"/>
</dbReference>
<dbReference type="PANTHER" id="PTHR41309:SF2">
    <property type="entry name" value="MEMBRANE PROTEIN"/>
    <property type="match status" value="1"/>
</dbReference>
<feature type="transmembrane region" description="Helical" evidence="1">
    <location>
        <begin position="40"/>
        <end position="58"/>
    </location>
</feature>
<dbReference type="Proteomes" id="UP000199701">
    <property type="component" value="Unassembled WGS sequence"/>
</dbReference>
<organism evidence="2 3">
    <name type="scientific">[Clostridium] fimetarium</name>
    <dbReference type="NCBI Taxonomy" id="99656"/>
    <lineage>
        <taxon>Bacteria</taxon>
        <taxon>Bacillati</taxon>
        <taxon>Bacillota</taxon>
        <taxon>Clostridia</taxon>
        <taxon>Lachnospirales</taxon>
        <taxon>Lachnospiraceae</taxon>
    </lineage>
</organism>
<evidence type="ECO:0000313" key="3">
    <source>
        <dbReference type="Proteomes" id="UP000199701"/>
    </source>
</evidence>
<evidence type="ECO:0000313" key="2">
    <source>
        <dbReference type="EMBL" id="SEW10575.1"/>
    </source>
</evidence>
<name>A0A1I0P8P8_9FIRM</name>
<dbReference type="PANTHER" id="PTHR41309">
    <property type="entry name" value="MEMBRANE PROTEIN-RELATED"/>
    <property type="match status" value="1"/>
</dbReference>
<feature type="transmembrane region" description="Helical" evidence="1">
    <location>
        <begin position="12"/>
        <end position="34"/>
    </location>
</feature>
<feature type="transmembrane region" description="Helical" evidence="1">
    <location>
        <begin position="145"/>
        <end position="166"/>
    </location>
</feature>
<keyword evidence="1" id="KW-1133">Transmembrane helix</keyword>
<accession>A0A1I0P8P8</accession>
<dbReference type="STRING" id="99656.SAMN05421659_104246"/>
<dbReference type="EMBL" id="FOJI01000004">
    <property type="protein sequence ID" value="SEW10575.1"/>
    <property type="molecule type" value="Genomic_DNA"/>
</dbReference>
<feature type="transmembrane region" description="Helical" evidence="1">
    <location>
        <begin position="112"/>
        <end position="138"/>
    </location>
</feature>
<dbReference type="AlphaFoldDB" id="A0A1I0P8P8"/>
<reference evidence="2 3" key="1">
    <citation type="submission" date="2016-10" db="EMBL/GenBank/DDBJ databases">
        <authorList>
            <person name="de Groot N.N."/>
        </authorList>
    </citation>
    <scope>NUCLEOTIDE SEQUENCE [LARGE SCALE GENOMIC DNA]</scope>
    <source>
        <strain evidence="2 3">DSM 9179</strain>
    </source>
</reference>
<keyword evidence="1" id="KW-0472">Membrane</keyword>
<dbReference type="InterPro" id="IPR025699">
    <property type="entry name" value="ABC2_memb-like"/>
</dbReference>
<feature type="transmembrane region" description="Helical" evidence="1">
    <location>
        <begin position="186"/>
        <end position="207"/>
    </location>
</feature>
<keyword evidence="1" id="KW-0812">Transmembrane</keyword>
<proteinExistence type="predicted"/>
<evidence type="ECO:0000256" key="1">
    <source>
        <dbReference type="SAM" id="Phobius"/>
    </source>
</evidence>
<keyword evidence="3" id="KW-1185">Reference proteome</keyword>